<dbReference type="GO" id="GO:0046373">
    <property type="term" value="P:L-arabinose metabolic process"/>
    <property type="evidence" value="ECO:0007669"/>
    <property type="project" value="InterPro"/>
</dbReference>
<proteinExistence type="inferred from homology"/>
<evidence type="ECO:0000256" key="7">
    <source>
        <dbReference type="ARBA" id="ARBA00023295"/>
    </source>
</evidence>
<keyword evidence="6" id="KW-0119">Carbohydrate metabolism</keyword>
<keyword evidence="7" id="KW-0326">Glycosidase</keyword>
<evidence type="ECO:0000259" key="8">
    <source>
        <dbReference type="SMART" id="SM00813"/>
    </source>
</evidence>
<dbReference type="SMART" id="SM00813">
    <property type="entry name" value="Alpha-L-AF_C"/>
    <property type="match status" value="1"/>
</dbReference>
<dbReference type="Proteomes" id="UP000633205">
    <property type="component" value="Unassembled WGS sequence"/>
</dbReference>
<dbReference type="Gene3D" id="3.20.20.80">
    <property type="entry name" value="Glycosidases"/>
    <property type="match status" value="1"/>
</dbReference>
<dbReference type="InterPro" id="IPR010720">
    <property type="entry name" value="Alpha-L-AF_C"/>
</dbReference>
<organism evidence="9 10">
    <name type="scientific">Microbacterium faecale</name>
    <dbReference type="NCBI Taxonomy" id="1804630"/>
    <lineage>
        <taxon>Bacteria</taxon>
        <taxon>Bacillati</taxon>
        <taxon>Actinomycetota</taxon>
        <taxon>Actinomycetes</taxon>
        <taxon>Micrococcales</taxon>
        <taxon>Microbacteriaceae</taxon>
        <taxon>Microbacterium</taxon>
    </lineage>
</organism>
<keyword evidence="5" id="KW-0378">Hydrolase</keyword>
<dbReference type="PANTHER" id="PTHR43576:SF2">
    <property type="entry name" value="INTRACELLULAR EXO-ALPHA-L-ARABINOFURANOSIDASE 2"/>
    <property type="match status" value="1"/>
</dbReference>
<protein>
    <recommendedName>
        <fullName evidence="4">non-reducing end alpha-L-arabinofuranosidase</fullName>
        <ecNumber evidence="4">3.2.1.55</ecNumber>
    </recommendedName>
</protein>
<dbReference type="EC" id="3.2.1.55" evidence="4"/>
<reference evidence="9" key="2">
    <citation type="submission" date="2020-09" db="EMBL/GenBank/DDBJ databases">
        <authorList>
            <person name="Sun Q."/>
            <person name="Zhou Y."/>
        </authorList>
    </citation>
    <scope>NUCLEOTIDE SEQUENCE</scope>
    <source>
        <strain evidence="9">CGMCC 1.15152</strain>
    </source>
</reference>
<dbReference type="InterPro" id="IPR017853">
    <property type="entry name" value="GH"/>
</dbReference>
<evidence type="ECO:0000256" key="1">
    <source>
        <dbReference type="ARBA" id="ARBA00001462"/>
    </source>
</evidence>
<evidence type="ECO:0000313" key="10">
    <source>
        <dbReference type="Proteomes" id="UP000633205"/>
    </source>
</evidence>
<evidence type="ECO:0000256" key="4">
    <source>
        <dbReference type="ARBA" id="ARBA00012670"/>
    </source>
</evidence>
<evidence type="ECO:0000313" key="9">
    <source>
        <dbReference type="EMBL" id="GGD36036.1"/>
    </source>
</evidence>
<evidence type="ECO:0000256" key="5">
    <source>
        <dbReference type="ARBA" id="ARBA00022801"/>
    </source>
</evidence>
<evidence type="ECO:0000256" key="6">
    <source>
        <dbReference type="ARBA" id="ARBA00023277"/>
    </source>
</evidence>
<comment type="catalytic activity">
    <reaction evidence="1">
        <text>Hydrolysis of terminal non-reducing alpha-L-arabinofuranoside residues in alpha-L-arabinosides.</text>
        <dbReference type="EC" id="3.2.1.55"/>
    </reaction>
</comment>
<dbReference type="EMBL" id="BMHO01000001">
    <property type="protein sequence ID" value="GGD36036.1"/>
    <property type="molecule type" value="Genomic_DNA"/>
</dbReference>
<name>A0A917DGE7_9MICO</name>
<dbReference type="InterPro" id="IPR013780">
    <property type="entry name" value="Glyco_hydro_b"/>
</dbReference>
<dbReference type="AlphaFoldDB" id="A0A917DGE7"/>
<dbReference type="GO" id="GO:0000272">
    <property type="term" value="P:polysaccharide catabolic process"/>
    <property type="evidence" value="ECO:0007669"/>
    <property type="project" value="TreeGrafter"/>
</dbReference>
<comment type="similarity">
    <text evidence="2">Belongs to the glycosyl hydrolase 51 family.</text>
</comment>
<dbReference type="Gene3D" id="2.60.40.1180">
    <property type="entry name" value="Golgi alpha-mannosidase II"/>
    <property type="match status" value="1"/>
</dbReference>
<dbReference type="Pfam" id="PF06964">
    <property type="entry name" value="Alpha-L-AF_C"/>
    <property type="match status" value="1"/>
</dbReference>
<dbReference type="InterPro" id="IPR055235">
    <property type="entry name" value="ASD1_cat"/>
</dbReference>
<dbReference type="Pfam" id="PF22848">
    <property type="entry name" value="ASD1_dom"/>
    <property type="match status" value="1"/>
</dbReference>
<dbReference type="SUPFAM" id="SSF51445">
    <property type="entry name" value="(Trans)glycosidases"/>
    <property type="match status" value="1"/>
</dbReference>
<evidence type="ECO:0000256" key="2">
    <source>
        <dbReference type="ARBA" id="ARBA00007186"/>
    </source>
</evidence>
<keyword evidence="10" id="KW-1185">Reference proteome</keyword>
<comment type="subunit">
    <text evidence="3">Homohexamer; trimer of dimers.</text>
</comment>
<dbReference type="PANTHER" id="PTHR43576">
    <property type="entry name" value="ALPHA-L-ARABINOFURANOSIDASE C-RELATED"/>
    <property type="match status" value="1"/>
</dbReference>
<sequence>MSAVARAVVDLDVVGARISRHLYGHFAEHLGRCIYNGFWVGEGSEIPNVRGIRRDVVDALRALRIPNLRWPGGCFADAYHWRDGIGPRDERPRIANTNWGDVVENNHFGTHEFMDLCDLLGADAYVNGNVGSGTVQEMSEWAEYLTRGDDSPMARLRRENGRDEPWRVPFWGLGNEPWGCGGNMSAEAYAEQARRYAMYSRNHGDNRLVRIAAGANEDDLDWTRALMKGAVESHTNVLYNSLPYEAISFHYYTHSGSGINTEDATAFTDAQFYDTMAYATDIDRVIRGHIAVMDSYDPDRRIDLVCDEWGTWWNAAEGTNPGFLFQQNTVRDALVAGIHFDVFHRHASRLAMANIAQTINVLQAMVLTDGDRMVLTPTYHVFEMNSGHHDARQLSAHLLEAPTTMVGDDELTLVSLSASTSEDAALISLTHMSVDADCRVRVDLRGRAAKLTRARVLTGESATTFNDPDAPDRVAPAPLEAQIEDGVLTAQLPPHSFATFELHLG</sequence>
<dbReference type="RefSeq" id="WP_188711733.1">
    <property type="nucleotide sequence ID" value="NZ_BMHO01000001.1"/>
</dbReference>
<dbReference type="SUPFAM" id="SSF51011">
    <property type="entry name" value="Glycosyl hydrolase domain"/>
    <property type="match status" value="1"/>
</dbReference>
<dbReference type="GO" id="GO:0046556">
    <property type="term" value="F:alpha-L-arabinofuranosidase activity"/>
    <property type="evidence" value="ECO:0007669"/>
    <property type="project" value="UniProtKB-EC"/>
</dbReference>
<reference evidence="9" key="1">
    <citation type="journal article" date="2014" name="Int. J. Syst. Evol. Microbiol.">
        <title>Complete genome sequence of Corynebacterium casei LMG S-19264T (=DSM 44701T), isolated from a smear-ripened cheese.</title>
        <authorList>
            <consortium name="US DOE Joint Genome Institute (JGI-PGF)"/>
            <person name="Walter F."/>
            <person name="Albersmeier A."/>
            <person name="Kalinowski J."/>
            <person name="Ruckert C."/>
        </authorList>
    </citation>
    <scope>NUCLEOTIDE SEQUENCE</scope>
    <source>
        <strain evidence="9">CGMCC 1.15152</strain>
    </source>
</reference>
<accession>A0A917DGE7</accession>
<comment type="caution">
    <text evidence="9">The sequence shown here is derived from an EMBL/GenBank/DDBJ whole genome shotgun (WGS) entry which is preliminary data.</text>
</comment>
<evidence type="ECO:0000256" key="3">
    <source>
        <dbReference type="ARBA" id="ARBA00011165"/>
    </source>
</evidence>
<feature type="domain" description="Alpha-L-arabinofuranosidase C-terminal" evidence="8">
    <location>
        <begin position="307"/>
        <end position="496"/>
    </location>
</feature>
<gene>
    <name evidence="9" type="ORF">GCM10010915_15820</name>
</gene>